<evidence type="ECO:0000256" key="6">
    <source>
        <dbReference type="ARBA" id="ARBA00023136"/>
    </source>
</evidence>
<dbReference type="Proteomes" id="UP000053890">
    <property type="component" value="Unassembled WGS sequence"/>
</dbReference>
<sequence>MPNQRTRDWVYFAFLAIHIPATLLVDIQALFFAERLSPTWLRQLFVFAAKEDPLLTNATSPLFAWFQSFILLEIIFQLPVFFIGARGLYKHDPTIWPLLAVYGASSSTTTFACIATVLHTPGLTQVQLVKLLVSYVPFMVVPLAMAVDFGARLTAVMRAVGGGGGEGARGGKAKRT</sequence>
<keyword evidence="5 7" id="KW-1133">Transmembrane helix</keyword>
<evidence type="ECO:0000256" key="5">
    <source>
        <dbReference type="ARBA" id="ARBA00022989"/>
    </source>
</evidence>
<keyword evidence="10" id="KW-1185">Reference proteome</keyword>
<evidence type="ECO:0000259" key="8">
    <source>
        <dbReference type="PROSITE" id="PS51751"/>
    </source>
</evidence>
<name>A0A194S3I4_RHOGW</name>
<feature type="domain" description="EXPERA" evidence="8">
    <location>
        <begin position="7"/>
        <end position="146"/>
    </location>
</feature>
<dbReference type="PANTHER" id="PTHR31204">
    <property type="entry name" value="SIGMA INTRACELLULAR RECEPTOR 2"/>
    <property type="match status" value="1"/>
</dbReference>
<evidence type="ECO:0000256" key="2">
    <source>
        <dbReference type="ARBA" id="ARBA00009096"/>
    </source>
</evidence>
<dbReference type="AlphaFoldDB" id="A0A194S3I4"/>
<reference evidence="9 10" key="1">
    <citation type="journal article" date="2015" name="Front. Microbiol.">
        <title>Genome sequence of the plant growth promoting endophytic yeast Rhodotorula graminis WP1.</title>
        <authorList>
            <person name="Firrincieli A."/>
            <person name="Otillar R."/>
            <person name="Salamov A."/>
            <person name="Schmutz J."/>
            <person name="Khan Z."/>
            <person name="Redman R.S."/>
            <person name="Fleck N.D."/>
            <person name="Lindquist E."/>
            <person name="Grigoriev I.V."/>
            <person name="Doty S.L."/>
        </authorList>
    </citation>
    <scope>NUCLEOTIDE SEQUENCE [LARGE SCALE GENOMIC DNA]</scope>
    <source>
        <strain evidence="9 10">WP1</strain>
    </source>
</reference>
<organism evidence="9 10">
    <name type="scientific">Rhodotorula graminis (strain WP1)</name>
    <dbReference type="NCBI Taxonomy" id="578459"/>
    <lineage>
        <taxon>Eukaryota</taxon>
        <taxon>Fungi</taxon>
        <taxon>Dikarya</taxon>
        <taxon>Basidiomycota</taxon>
        <taxon>Pucciniomycotina</taxon>
        <taxon>Microbotryomycetes</taxon>
        <taxon>Sporidiobolales</taxon>
        <taxon>Sporidiobolaceae</taxon>
        <taxon>Rhodotorula</taxon>
    </lineage>
</organism>
<evidence type="ECO:0000313" key="10">
    <source>
        <dbReference type="Proteomes" id="UP000053890"/>
    </source>
</evidence>
<dbReference type="InterPro" id="IPR051987">
    <property type="entry name" value="Sigma-2_receptor-like"/>
</dbReference>
<dbReference type="EMBL" id="KQ474078">
    <property type="protein sequence ID" value="KPV75152.1"/>
    <property type="molecule type" value="Genomic_DNA"/>
</dbReference>
<dbReference type="PROSITE" id="PS51751">
    <property type="entry name" value="EXPERA"/>
    <property type="match status" value="1"/>
</dbReference>
<keyword evidence="4 7" id="KW-0256">Endoplasmic reticulum</keyword>
<dbReference type="PIRSF" id="PIRSF031032">
    <property type="entry name" value="TMP_97_prd"/>
    <property type="match status" value="1"/>
</dbReference>
<comment type="similarity">
    <text evidence="2">Belongs to the TMEM97/sigma-2 receptor family.</text>
</comment>
<feature type="transmembrane region" description="Helical" evidence="7">
    <location>
        <begin position="9"/>
        <end position="33"/>
    </location>
</feature>
<dbReference type="PANTHER" id="PTHR31204:SF1">
    <property type="entry name" value="SIGMA INTRACELLULAR RECEPTOR 2"/>
    <property type="match status" value="1"/>
</dbReference>
<dbReference type="InterPro" id="IPR016964">
    <property type="entry name" value="Sigma2_recept"/>
</dbReference>
<keyword evidence="3 7" id="KW-0812">Transmembrane</keyword>
<evidence type="ECO:0000256" key="4">
    <source>
        <dbReference type="ARBA" id="ARBA00022824"/>
    </source>
</evidence>
<keyword evidence="6 7" id="KW-0472">Membrane</keyword>
<dbReference type="InterPro" id="IPR033118">
    <property type="entry name" value="EXPERA"/>
</dbReference>
<comment type="subcellular location">
    <subcellularLocation>
        <location evidence="1">Endoplasmic reticulum membrane</location>
        <topology evidence="1">Multi-pass membrane protein</topology>
    </subcellularLocation>
</comment>
<dbReference type="OMA" id="EFKDPMV"/>
<feature type="transmembrane region" description="Helical" evidence="7">
    <location>
        <begin position="131"/>
        <end position="151"/>
    </location>
</feature>
<evidence type="ECO:0000256" key="1">
    <source>
        <dbReference type="ARBA" id="ARBA00004477"/>
    </source>
</evidence>
<dbReference type="STRING" id="578459.A0A194S3I4"/>
<dbReference type="GeneID" id="28974707"/>
<dbReference type="GO" id="GO:0005789">
    <property type="term" value="C:endoplasmic reticulum membrane"/>
    <property type="evidence" value="ECO:0007669"/>
    <property type="project" value="UniProtKB-SubCell"/>
</dbReference>
<accession>A0A194S3I4</accession>
<feature type="transmembrane region" description="Helical" evidence="7">
    <location>
        <begin position="62"/>
        <end position="83"/>
    </location>
</feature>
<evidence type="ECO:0000256" key="3">
    <source>
        <dbReference type="ARBA" id="ARBA00022692"/>
    </source>
</evidence>
<dbReference type="Pfam" id="PF05241">
    <property type="entry name" value="EBP"/>
    <property type="match status" value="1"/>
</dbReference>
<evidence type="ECO:0000313" key="9">
    <source>
        <dbReference type="EMBL" id="KPV75152.1"/>
    </source>
</evidence>
<gene>
    <name evidence="9" type="ORF">RHOBADRAFT_43641</name>
</gene>
<proteinExistence type="inferred from homology"/>
<feature type="transmembrane region" description="Helical" evidence="7">
    <location>
        <begin position="95"/>
        <end position="119"/>
    </location>
</feature>
<protein>
    <recommendedName>
        <fullName evidence="7">Efficient mitochondria targeting-associated protein 19</fullName>
    </recommendedName>
</protein>
<dbReference type="OrthoDB" id="433124at2759"/>
<evidence type="ECO:0000256" key="7">
    <source>
        <dbReference type="PIRNR" id="PIRNR031032"/>
    </source>
</evidence>
<dbReference type="RefSeq" id="XP_018271201.1">
    <property type="nucleotide sequence ID" value="XM_018414259.1"/>
</dbReference>